<reference evidence="3 4" key="1">
    <citation type="submission" date="2024-09" db="EMBL/GenBank/DDBJ databases">
        <title>Nodulacao em especies de Leguminosae Basais da Amazonia e Caracterizacao dos Rizobios e Bacterias Associadas aos Nodulos.</title>
        <authorList>
            <person name="Jambeiro I.C.A."/>
            <person name="Lopes I.S."/>
            <person name="Aguiar E.R.G.R."/>
            <person name="Santos A.F.J."/>
            <person name="Dos Santos J.M.F."/>
            <person name="Gross E."/>
        </authorList>
    </citation>
    <scope>NUCLEOTIDE SEQUENCE [LARGE SCALE GENOMIC DNA]</scope>
    <source>
        <strain evidence="3 4">BRUESC1165</strain>
    </source>
</reference>
<evidence type="ECO:0000256" key="2">
    <source>
        <dbReference type="SAM" id="Phobius"/>
    </source>
</evidence>
<dbReference type="Pfam" id="PF11604">
    <property type="entry name" value="CusF_Ec"/>
    <property type="match status" value="1"/>
</dbReference>
<dbReference type="InterPro" id="IPR021647">
    <property type="entry name" value="CusF_Ec"/>
</dbReference>
<accession>A0ABV6YAK6</accession>
<keyword evidence="2" id="KW-1133">Transmembrane helix</keyword>
<evidence type="ECO:0000313" key="3">
    <source>
        <dbReference type="EMBL" id="MFC1458298.1"/>
    </source>
</evidence>
<keyword evidence="2" id="KW-0812">Transmembrane</keyword>
<dbReference type="Proteomes" id="UP001593940">
    <property type="component" value="Unassembled WGS sequence"/>
</dbReference>
<sequence length="217" mass="23457">MTGNASTRRLGVSLPNAQGGKRSNPVHASIGEFNLPISGRKFCLHLDPDQSERHAACYAHERGKPTRLLQVIVACAGQRHGSCGRVEVRMMWTSKLKFALSLGAGLVIAPGLGVAAMTSIEWLSRMEQIELSRGSMADHVHAEGTVRAVDPGSGTVTILHPEIGSADKSIWMPSMTMVFHVSRSEVLRGVKAGDNVRFEATRRRGAVMVTHITKIGR</sequence>
<comment type="caution">
    <text evidence="3">The sequence shown here is derived from an EMBL/GenBank/DDBJ whole genome shotgun (WGS) entry which is preliminary data.</text>
</comment>
<evidence type="ECO:0000256" key="1">
    <source>
        <dbReference type="SAM" id="MobiDB-lite"/>
    </source>
</evidence>
<proteinExistence type="predicted"/>
<dbReference type="RefSeq" id="WP_246205710.1">
    <property type="nucleotide sequence ID" value="NZ_JBHOMY010000047.1"/>
</dbReference>
<feature type="transmembrane region" description="Helical" evidence="2">
    <location>
        <begin position="98"/>
        <end position="123"/>
    </location>
</feature>
<name>A0ABV6YAK6_9HYPH</name>
<dbReference type="EMBL" id="JBHOMY010000047">
    <property type="protein sequence ID" value="MFC1458298.1"/>
    <property type="molecule type" value="Genomic_DNA"/>
</dbReference>
<keyword evidence="2" id="KW-0472">Membrane</keyword>
<evidence type="ECO:0000313" key="4">
    <source>
        <dbReference type="Proteomes" id="UP001593940"/>
    </source>
</evidence>
<protein>
    <submittedName>
        <fullName evidence="3">Copper-binding protein</fullName>
    </submittedName>
</protein>
<keyword evidence="4" id="KW-1185">Reference proteome</keyword>
<dbReference type="InterPro" id="IPR042230">
    <property type="entry name" value="CusF_sf"/>
</dbReference>
<gene>
    <name evidence="3" type="ORF">ACETIH_16655</name>
</gene>
<organism evidence="3 4">
    <name type="scientific">Microvirga arabica</name>
    <dbReference type="NCBI Taxonomy" id="1128671"/>
    <lineage>
        <taxon>Bacteria</taxon>
        <taxon>Pseudomonadati</taxon>
        <taxon>Pseudomonadota</taxon>
        <taxon>Alphaproteobacteria</taxon>
        <taxon>Hyphomicrobiales</taxon>
        <taxon>Methylobacteriaceae</taxon>
        <taxon>Microvirga</taxon>
    </lineage>
</organism>
<dbReference type="Gene3D" id="2.40.50.320">
    <property type="entry name" value="Copper binding periplasmic protein CusF"/>
    <property type="match status" value="1"/>
</dbReference>
<feature type="region of interest" description="Disordered" evidence="1">
    <location>
        <begin position="1"/>
        <end position="25"/>
    </location>
</feature>